<dbReference type="SUPFAM" id="SSF49899">
    <property type="entry name" value="Concanavalin A-like lectins/glucanases"/>
    <property type="match status" value="2"/>
</dbReference>
<dbReference type="PROSITE" id="PS51304">
    <property type="entry name" value="GALECTIN"/>
    <property type="match status" value="2"/>
</dbReference>
<dbReference type="Proteomes" id="UP000605970">
    <property type="component" value="Unassembled WGS sequence"/>
</dbReference>
<organism evidence="4 5">
    <name type="scientific">Meloidogyne graminicola</name>
    <dbReference type="NCBI Taxonomy" id="189291"/>
    <lineage>
        <taxon>Eukaryota</taxon>
        <taxon>Metazoa</taxon>
        <taxon>Ecdysozoa</taxon>
        <taxon>Nematoda</taxon>
        <taxon>Chromadorea</taxon>
        <taxon>Rhabditida</taxon>
        <taxon>Tylenchina</taxon>
        <taxon>Tylenchomorpha</taxon>
        <taxon>Tylenchoidea</taxon>
        <taxon>Meloidogynidae</taxon>
        <taxon>Meloidogyninae</taxon>
        <taxon>Meloidogyne</taxon>
    </lineage>
</organism>
<evidence type="ECO:0000256" key="1">
    <source>
        <dbReference type="ARBA" id="ARBA00022734"/>
    </source>
</evidence>
<evidence type="ECO:0000313" key="5">
    <source>
        <dbReference type="Proteomes" id="UP000605970"/>
    </source>
</evidence>
<dbReference type="GO" id="GO:0030246">
    <property type="term" value="F:carbohydrate binding"/>
    <property type="evidence" value="ECO:0007669"/>
    <property type="project" value="UniProtKB-UniRule"/>
</dbReference>
<dbReference type="InterPro" id="IPR044156">
    <property type="entry name" value="Galectin-like"/>
</dbReference>
<accession>A0A8S9ZF00</accession>
<dbReference type="InterPro" id="IPR001079">
    <property type="entry name" value="Galectin_CRD"/>
</dbReference>
<evidence type="ECO:0000259" key="3">
    <source>
        <dbReference type="PROSITE" id="PS51304"/>
    </source>
</evidence>
<keyword evidence="5" id="KW-1185">Reference proteome</keyword>
<dbReference type="AlphaFoldDB" id="A0A8S9ZF00"/>
<name>A0A8S9ZF00_9BILA</name>
<gene>
    <name evidence="4" type="ORF">Mgra_00008735</name>
</gene>
<proteinExistence type="predicted"/>
<protein>
    <recommendedName>
        <fullName evidence="2">Galectin</fullName>
    </recommendedName>
</protein>
<dbReference type="OrthoDB" id="5905410at2759"/>
<sequence>MRVTPIQTGIHAKNGVNEFDVHKITMPYSFQIDESSFNSVLFRFHCIINEDATKFSIKLLYGAREENDYIGSTLYGLDVDLNQNKVYAYSKMFNEMKGANNFTNIIFKKGKPFDCLIYVEESSLGSTITAMINNEFQQNYSIVSYLPQWMINSISMNGDIQLLDYKSVSASNTNSFLFKYKKQIEELKSNGTILCFEGTISSSSNMHVPGFNVTLLHNASEKNDNYGDVVLSLIFLFGHTEIEIGEDKTYFLKEQDSLLVLSSRKSNTSIQEQIIVAENPVQTGMEITLLIYANNDSYIISINKGDFFYYPHKIPSWTINHAIVDGYINNVYFDTEKCSRLANKLNLTEFQLPNNIFKVKPLENNEMIIIIGKIEEEDLIIVYLFNGAIKRHNECNKYILIH</sequence>
<keyword evidence="1 2" id="KW-0430">Lectin</keyword>
<dbReference type="PANTHER" id="PTHR11346:SF189">
    <property type="entry name" value="GALECTIN"/>
    <property type="match status" value="1"/>
</dbReference>
<reference evidence="4" key="1">
    <citation type="journal article" date="2020" name="Ecol. Evol.">
        <title>Genome structure and content of the rice root-knot nematode (Meloidogyne graminicola).</title>
        <authorList>
            <person name="Phan N.T."/>
            <person name="Danchin E.G.J."/>
            <person name="Klopp C."/>
            <person name="Perfus-Barbeoch L."/>
            <person name="Kozlowski D.K."/>
            <person name="Koutsovoulos G.D."/>
            <person name="Lopez-Roques C."/>
            <person name="Bouchez O."/>
            <person name="Zahm M."/>
            <person name="Besnard G."/>
            <person name="Bellafiore S."/>
        </authorList>
    </citation>
    <scope>NUCLEOTIDE SEQUENCE</scope>
    <source>
        <strain evidence="4">VN-18</strain>
    </source>
</reference>
<dbReference type="InterPro" id="IPR013320">
    <property type="entry name" value="ConA-like_dom_sf"/>
</dbReference>
<dbReference type="Gene3D" id="2.60.120.200">
    <property type="match status" value="2"/>
</dbReference>
<dbReference type="Pfam" id="PF00337">
    <property type="entry name" value="Gal-bind_lectin"/>
    <property type="match status" value="2"/>
</dbReference>
<comment type="caution">
    <text evidence="4">The sequence shown here is derived from an EMBL/GenBank/DDBJ whole genome shotgun (WGS) entry which is preliminary data.</text>
</comment>
<evidence type="ECO:0000256" key="2">
    <source>
        <dbReference type="RuleBase" id="RU102079"/>
    </source>
</evidence>
<evidence type="ECO:0000313" key="4">
    <source>
        <dbReference type="EMBL" id="KAF7631028.1"/>
    </source>
</evidence>
<feature type="domain" description="Galectin" evidence="3">
    <location>
        <begin position="180"/>
        <end position="334"/>
    </location>
</feature>
<dbReference type="PANTHER" id="PTHR11346">
    <property type="entry name" value="GALECTIN"/>
    <property type="match status" value="1"/>
</dbReference>
<feature type="domain" description="Galectin" evidence="3">
    <location>
        <begin position="28"/>
        <end position="171"/>
    </location>
</feature>
<dbReference type="EMBL" id="JABEBT010000121">
    <property type="protein sequence ID" value="KAF7631028.1"/>
    <property type="molecule type" value="Genomic_DNA"/>
</dbReference>